<protein>
    <submittedName>
        <fullName evidence="3">Protein PIN-LIKES 7</fullName>
    </submittedName>
</protein>
<organism evidence="3 4">
    <name type="scientific">Glycine soja</name>
    <name type="common">Wild soybean</name>
    <dbReference type="NCBI Taxonomy" id="3848"/>
    <lineage>
        <taxon>Eukaryota</taxon>
        <taxon>Viridiplantae</taxon>
        <taxon>Streptophyta</taxon>
        <taxon>Embryophyta</taxon>
        <taxon>Tracheophyta</taxon>
        <taxon>Spermatophyta</taxon>
        <taxon>Magnoliopsida</taxon>
        <taxon>eudicotyledons</taxon>
        <taxon>Gunneridae</taxon>
        <taxon>Pentapetalae</taxon>
        <taxon>rosids</taxon>
        <taxon>fabids</taxon>
        <taxon>Fabales</taxon>
        <taxon>Fabaceae</taxon>
        <taxon>Papilionoideae</taxon>
        <taxon>50 kb inversion clade</taxon>
        <taxon>NPAAA clade</taxon>
        <taxon>indigoferoid/millettioid clade</taxon>
        <taxon>Phaseoleae</taxon>
        <taxon>Glycine</taxon>
        <taxon>Glycine subgen. Soja</taxon>
    </lineage>
</organism>
<evidence type="ECO:0000313" key="3">
    <source>
        <dbReference type="EMBL" id="RZB60584.1"/>
    </source>
</evidence>
<dbReference type="PANTHER" id="PTHR31651:SF3">
    <property type="entry name" value="PROTEIN PIN-LIKES 7"/>
    <property type="match status" value="1"/>
</dbReference>
<comment type="caution">
    <text evidence="3">The sequence shown here is derived from an EMBL/GenBank/DDBJ whole genome shotgun (WGS) entry which is preliminary data.</text>
</comment>
<evidence type="ECO:0000256" key="2">
    <source>
        <dbReference type="ARBA" id="ARBA00022448"/>
    </source>
</evidence>
<dbReference type="AlphaFoldDB" id="A0A445GH89"/>
<dbReference type="EMBL" id="QZWG01000016">
    <property type="protein sequence ID" value="RZB60584.1"/>
    <property type="molecule type" value="Genomic_DNA"/>
</dbReference>
<name>A0A445GH89_GLYSO</name>
<dbReference type="InterPro" id="IPR045033">
    <property type="entry name" value="PILS1/3/4/5/7"/>
</dbReference>
<evidence type="ECO:0000256" key="1">
    <source>
        <dbReference type="ARBA" id="ARBA00004308"/>
    </source>
</evidence>
<dbReference type="PANTHER" id="PTHR31651">
    <property type="match status" value="1"/>
</dbReference>
<accession>A0A445GH89</accession>
<dbReference type="Proteomes" id="UP000289340">
    <property type="component" value="Chromosome 16"/>
</dbReference>
<gene>
    <name evidence="3" type="ORF">D0Y65_043375</name>
</gene>
<reference evidence="3 4" key="1">
    <citation type="submission" date="2018-09" db="EMBL/GenBank/DDBJ databases">
        <title>A high-quality reference genome of wild soybean provides a powerful tool to mine soybean genomes.</title>
        <authorList>
            <person name="Xie M."/>
            <person name="Chung C.Y.L."/>
            <person name="Li M.-W."/>
            <person name="Wong F.-L."/>
            <person name="Chan T.-F."/>
            <person name="Lam H.-M."/>
        </authorList>
    </citation>
    <scope>NUCLEOTIDE SEQUENCE [LARGE SCALE GENOMIC DNA]</scope>
    <source>
        <strain evidence="4">cv. W05</strain>
        <tissue evidence="3">Hypocotyl of etiolated seedlings</tissue>
    </source>
</reference>
<evidence type="ECO:0000313" key="4">
    <source>
        <dbReference type="Proteomes" id="UP000289340"/>
    </source>
</evidence>
<sequence>MYPNLQLVDQGPYIVMKNMERSFCHRMMETLGQILAEPMSPPTIATFLGFLYGGVKWIRNLIIGHDAPLKVIQDSIQLLGYAPFSHKANSSIFYRVWFFYVNVRLKGQPEKSKKGGMNENIKMDV</sequence>
<dbReference type="GO" id="GO:0012505">
    <property type="term" value="C:endomembrane system"/>
    <property type="evidence" value="ECO:0007669"/>
    <property type="project" value="UniProtKB-SubCell"/>
</dbReference>
<dbReference type="GO" id="GO:0080162">
    <property type="term" value="P:endoplasmic reticulum to cytosol auxin transport"/>
    <property type="evidence" value="ECO:0007669"/>
    <property type="project" value="InterPro"/>
</dbReference>
<proteinExistence type="predicted"/>
<comment type="subcellular location">
    <subcellularLocation>
        <location evidence="1">Endomembrane system</location>
    </subcellularLocation>
</comment>
<keyword evidence="4" id="KW-1185">Reference proteome</keyword>
<keyword evidence="2" id="KW-0813">Transport</keyword>